<keyword evidence="1" id="KW-0812">Transmembrane</keyword>
<name>A0A645FAS9_9ZZZZ</name>
<comment type="caution">
    <text evidence="2">The sequence shown here is derived from an EMBL/GenBank/DDBJ whole genome shotgun (WGS) entry which is preliminary data.</text>
</comment>
<dbReference type="EMBL" id="VSSQ01057696">
    <property type="protein sequence ID" value="MPN11478.1"/>
    <property type="molecule type" value="Genomic_DNA"/>
</dbReference>
<dbReference type="AlphaFoldDB" id="A0A645FAS9"/>
<keyword evidence="1" id="KW-1133">Transmembrane helix</keyword>
<feature type="transmembrane region" description="Helical" evidence="1">
    <location>
        <begin position="138"/>
        <end position="156"/>
    </location>
</feature>
<evidence type="ECO:0008006" key="3">
    <source>
        <dbReference type="Google" id="ProtNLM"/>
    </source>
</evidence>
<evidence type="ECO:0000256" key="1">
    <source>
        <dbReference type="SAM" id="Phobius"/>
    </source>
</evidence>
<gene>
    <name evidence="2" type="ORF">SDC9_158781</name>
</gene>
<proteinExistence type="predicted"/>
<organism evidence="2">
    <name type="scientific">bioreactor metagenome</name>
    <dbReference type="NCBI Taxonomy" id="1076179"/>
    <lineage>
        <taxon>unclassified sequences</taxon>
        <taxon>metagenomes</taxon>
        <taxon>ecological metagenomes</taxon>
    </lineage>
</organism>
<sequence length="194" mass="22132">MERADLSLEKRKIKGIHKSIPLSFKEGSVCMVRKPDGREEAIHVGFEIGLFLKGMDGLLEIIGGVFLTFLNPERLSRLAYFLTQRELSEDPNDRVANALLTLAHGFSISTQQFGVLYLLSHGGIKLLLVLLLWRRKRWAYPLTILSLVLFIAYQVYRYTFTQSPVLILLTLLDAAMIVLTYLEYQRIRSASELS</sequence>
<keyword evidence="1" id="KW-0472">Membrane</keyword>
<reference evidence="2" key="1">
    <citation type="submission" date="2019-08" db="EMBL/GenBank/DDBJ databases">
        <authorList>
            <person name="Kucharzyk K."/>
            <person name="Murdoch R.W."/>
            <person name="Higgins S."/>
            <person name="Loffler F."/>
        </authorList>
    </citation>
    <scope>NUCLEOTIDE SEQUENCE</scope>
</reference>
<dbReference type="Pfam" id="PF09900">
    <property type="entry name" value="DUF2127"/>
    <property type="match status" value="1"/>
</dbReference>
<protein>
    <recommendedName>
        <fullName evidence="3">DUF2127 domain-containing protein</fullName>
    </recommendedName>
</protein>
<dbReference type="InterPro" id="IPR021125">
    <property type="entry name" value="DUF2127"/>
</dbReference>
<feature type="transmembrane region" description="Helical" evidence="1">
    <location>
        <begin position="114"/>
        <end position="133"/>
    </location>
</feature>
<feature type="transmembrane region" description="Helical" evidence="1">
    <location>
        <begin position="162"/>
        <end position="182"/>
    </location>
</feature>
<accession>A0A645FAS9</accession>
<evidence type="ECO:0000313" key="2">
    <source>
        <dbReference type="EMBL" id="MPN11478.1"/>
    </source>
</evidence>